<feature type="compositionally biased region" description="Basic and acidic residues" evidence="1">
    <location>
        <begin position="1"/>
        <end position="11"/>
    </location>
</feature>
<feature type="compositionally biased region" description="Polar residues" evidence="1">
    <location>
        <begin position="94"/>
        <end position="103"/>
    </location>
</feature>
<proteinExistence type="predicted"/>
<dbReference type="Proteomes" id="UP000275078">
    <property type="component" value="Unassembled WGS sequence"/>
</dbReference>
<name>A0A3N4HEH1_ASCIM</name>
<evidence type="ECO:0000313" key="3">
    <source>
        <dbReference type="Proteomes" id="UP000275078"/>
    </source>
</evidence>
<reference evidence="2 3" key="1">
    <citation type="journal article" date="2018" name="Nat. Ecol. Evol.">
        <title>Pezizomycetes genomes reveal the molecular basis of ectomycorrhizal truffle lifestyle.</title>
        <authorList>
            <person name="Murat C."/>
            <person name="Payen T."/>
            <person name="Noel B."/>
            <person name="Kuo A."/>
            <person name="Morin E."/>
            <person name="Chen J."/>
            <person name="Kohler A."/>
            <person name="Krizsan K."/>
            <person name="Balestrini R."/>
            <person name="Da Silva C."/>
            <person name="Montanini B."/>
            <person name="Hainaut M."/>
            <person name="Levati E."/>
            <person name="Barry K.W."/>
            <person name="Belfiori B."/>
            <person name="Cichocki N."/>
            <person name="Clum A."/>
            <person name="Dockter R.B."/>
            <person name="Fauchery L."/>
            <person name="Guy J."/>
            <person name="Iotti M."/>
            <person name="Le Tacon F."/>
            <person name="Lindquist E.A."/>
            <person name="Lipzen A."/>
            <person name="Malagnac F."/>
            <person name="Mello A."/>
            <person name="Molinier V."/>
            <person name="Miyauchi S."/>
            <person name="Poulain J."/>
            <person name="Riccioni C."/>
            <person name="Rubini A."/>
            <person name="Sitrit Y."/>
            <person name="Splivallo R."/>
            <person name="Traeger S."/>
            <person name="Wang M."/>
            <person name="Zifcakova L."/>
            <person name="Wipf D."/>
            <person name="Zambonelli A."/>
            <person name="Paolocci F."/>
            <person name="Nowrousian M."/>
            <person name="Ottonello S."/>
            <person name="Baldrian P."/>
            <person name="Spatafora J.W."/>
            <person name="Henrissat B."/>
            <person name="Nagy L.G."/>
            <person name="Aury J.M."/>
            <person name="Wincker P."/>
            <person name="Grigoriev I.V."/>
            <person name="Bonfante P."/>
            <person name="Martin F.M."/>
        </authorList>
    </citation>
    <scope>NUCLEOTIDE SEQUENCE [LARGE SCALE GENOMIC DNA]</scope>
    <source>
        <strain evidence="2 3">RN42</strain>
    </source>
</reference>
<dbReference type="EMBL" id="ML119916">
    <property type="protein sequence ID" value="RPA71586.1"/>
    <property type="molecule type" value="Genomic_DNA"/>
</dbReference>
<gene>
    <name evidence="2" type="ORF">BJ508DRAFT_315490</name>
</gene>
<feature type="region of interest" description="Disordered" evidence="1">
    <location>
        <begin position="1"/>
        <end position="182"/>
    </location>
</feature>
<sequence length="336" mass="37076">MQQPDSSKHSETTVPPTRDGGFSVHSLIHPRDVTPPKSKAVQVESTPTVATSADVNYPKARTKPASGALAPLLNSVSRSQSPKPAPEEPDEGKQPSSSTSQQHADAATNPISGILQGDPTYAPSRKRQKSPTPDDPALPPRLDAEQSAVQEDTAGPASSRTQPHFPAIDESSRPAAKRRQTAHQVGEFIDQHRFHLIGADEIEINISYFHCLVCQRFLPAHQYKDVEEHYQDDNCPGAPTKEKDDLHPIECAVCHQFVDANWQLGPNRGFHYPEQDMRSDGCHKHYGAVVHEEVIKTNGVETHGKIVYHPRSTHIRCTIYGFPTGIEFLNYKNNST</sequence>
<feature type="compositionally biased region" description="Polar residues" evidence="1">
    <location>
        <begin position="43"/>
        <end position="54"/>
    </location>
</feature>
<accession>A0A3N4HEH1</accession>
<keyword evidence="3" id="KW-1185">Reference proteome</keyword>
<protein>
    <submittedName>
        <fullName evidence="2">Uncharacterized protein</fullName>
    </submittedName>
</protein>
<evidence type="ECO:0000256" key="1">
    <source>
        <dbReference type="SAM" id="MobiDB-lite"/>
    </source>
</evidence>
<dbReference type="AlphaFoldDB" id="A0A3N4HEH1"/>
<organism evidence="2 3">
    <name type="scientific">Ascobolus immersus RN42</name>
    <dbReference type="NCBI Taxonomy" id="1160509"/>
    <lineage>
        <taxon>Eukaryota</taxon>
        <taxon>Fungi</taxon>
        <taxon>Dikarya</taxon>
        <taxon>Ascomycota</taxon>
        <taxon>Pezizomycotina</taxon>
        <taxon>Pezizomycetes</taxon>
        <taxon>Pezizales</taxon>
        <taxon>Ascobolaceae</taxon>
        <taxon>Ascobolus</taxon>
    </lineage>
</organism>
<evidence type="ECO:0000313" key="2">
    <source>
        <dbReference type="EMBL" id="RPA71586.1"/>
    </source>
</evidence>